<evidence type="ECO:0000256" key="10">
    <source>
        <dbReference type="ARBA" id="ARBA00023288"/>
    </source>
</evidence>
<evidence type="ECO:0000256" key="11">
    <source>
        <dbReference type="ARBA" id="ARBA00023289"/>
    </source>
</evidence>
<dbReference type="Pfam" id="PF00723">
    <property type="entry name" value="Glyco_hydro_15"/>
    <property type="match status" value="1"/>
</dbReference>
<dbReference type="RefSeq" id="WP_039743811.1">
    <property type="nucleotide sequence ID" value="NZ_JTCM02000006.1"/>
</dbReference>
<proteinExistence type="inferred from homology"/>
<dbReference type="SUPFAM" id="SSF48208">
    <property type="entry name" value="Six-hairpin glycosidases"/>
    <property type="match status" value="1"/>
</dbReference>
<evidence type="ECO:0000256" key="5">
    <source>
        <dbReference type="ARBA" id="ARBA00022553"/>
    </source>
</evidence>
<organism evidence="14 15">
    <name type="scientific">Hassallia byssoidea VB512170</name>
    <dbReference type="NCBI Taxonomy" id="1304833"/>
    <lineage>
        <taxon>Bacteria</taxon>
        <taxon>Bacillati</taxon>
        <taxon>Cyanobacteriota</taxon>
        <taxon>Cyanophyceae</taxon>
        <taxon>Nostocales</taxon>
        <taxon>Tolypothrichaceae</taxon>
        <taxon>Hassallia</taxon>
    </lineage>
</organism>
<comment type="caution">
    <text evidence="14">The sequence shown here is derived from an EMBL/GenBank/DDBJ whole genome shotgun (WGS) entry which is preliminary data.</text>
</comment>
<comment type="pathway">
    <text evidence="2">Glycan biosynthesis; glycogen metabolism.</text>
</comment>
<keyword evidence="15" id="KW-1185">Reference proteome</keyword>
<keyword evidence="11" id="KW-0636">Prenylation</keyword>
<evidence type="ECO:0000313" key="15">
    <source>
        <dbReference type="Proteomes" id="UP000031549"/>
    </source>
</evidence>
<keyword evidence="9" id="KW-0119">Carbohydrate metabolism</keyword>
<dbReference type="PANTHER" id="PTHR10749">
    <property type="entry name" value="PHOSPHORYLASE B KINASE REGULATORY SUBUNIT"/>
    <property type="match status" value="1"/>
</dbReference>
<evidence type="ECO:0000256" key="4">
    <source>
        <dbReference type="ARBA" id="ARBA00022475"/>
    </source>
</evidence>
<evidence type="ECO:0000313" key="14">
    <source>
        <dbReference type="EMBL" id="NEU71964.1"/>
    </source>
</evidence>
<evidence type="ECO:0000256" key="3">
    <source>
        <dbReference type="ARBA" id="ARBA00007128"/>
    </source>
</evidence>
<protein>
    <submittedName>
        <fullName evidence="14">Glycosyl hydrolase family 15</fullName>
    </submittedName>
</protein>
<dbReference type="GO" id="GO:0005964">
    <property type="term" value="C:phosphorylase kinase complex"/>
    <property type="evidence" value="ECO:0007669"/>
    <property type="project" value="TreeGrafter"/>
</dbReference>
<keyword evidence="14" id="KW-0378">Hydrolase</keyword>
<dbReference type="InterPro" id="IPR011613">
    <property type="entry name" value="GH15-like"/>
</dbReference>
<dbReference type="Gene3D" id="1.50.10.10">
    <property type="match status" value="1"/>
</dbReference>
<evidence type="ECO:0000256" key="2">
    <source>
        <dbReference type="ARBA" id="ARBA00005131"/>
    </source>
</evidence>
<dbReference type="PANTHER" id="PTHR10749:SF8">
    <property type="entry name" value="PHOSPHORYLASE B KINASE REGULATORY SUBUNIT BETA"/>
    <property type="match status" value="1"/>
</dbReference>
<name>A0A846H5P0_9CYAN</name>
<evidence type="ECO:0000259" key="12">
    <source>
        <dbReference type="Pfam" id="PF00723"/>
    </source>
</evidence>
<dbReference type="GO" id="GO:0005516">
    <property type="term" value="F:calmodulin binding"/>
    <property type="evidence" value="ECO:0007669"/>
    <property type="project" value="UniProtKB-KW"/>
</dbReference>
<keyword evidence="5" id="KW-0597">Phosphoprotein</keyword>
<evidence type="ECO:0000256" key="6">
    <source>
        <dbReference type="ARBA" id="ARBA00022600"/>
    </source>
</evidence>
<dbReference type="InterPro" id="IPR012341">
    <property type="entry name" value="6hp_glycosidase-like_sf"/>
</dbReference>
<keyword evidence="8" id="KW-0472">Membrane</keyword>
<evidence type="ECO:0000256" key="8">
    <source>
        <dbReference type="ARBA" id="ARBA00023136"/>
    </source>
</evidence>
<evidence type="ECO:0000256" key="7">
    <source>
        <dbReference type="ARBA" id="ARBA00022860"/>
    </source>
</evidence>
<dbReference type="GO" id="GO:0005886">
    <property type="term" value="C:plasma membrane"/>
    <property type="evidence" value="ECO:0007669"/>
    <property type="project" value="UniProtKB-SubCell"/>
</dbReference>
<feature type="domain" description="GH15-like" evidence="12">
    <location>
        <begin position="10"/>
        <end position="819"/>
    </location>
</feature>
<dbReference type="EMBL" id="JTCM02000006">
    <property type="protein sequence ID" value="NEU71964.1"/>
    <property type="molecule type" value="Genomic_DNA"/>
</dbReference>
<dbReference type="AlphaFoldDB" id="A0A846H5P0"/>
<dbReference type="InterPro" id="IPR045583">
    <property type="entry name" value="KPBA/B_C"/>
</dbReference>
<keyword evidence="6" id="KW-0321">Glycogen metabolism</keyword>
<gene>
    <name evidence="14" type="ORF">PI95_005070</name>
</gene>
<reference evidence="14 15" key="1">
    <citation type="journal article" date="2015" name="Genome Announc.">
        <title>Draft Genome Sequence of Cyanobacterium Hassallia byssoidea Strain VB512170, Isolated from Monuments in India.</title>
        <authorList>
            <person name="Singh D."/>
            <person name="Chandrababunaidu M.M."/>
            <person name="Panda A."/>
            <person name="Sen D."/>
            <person name="Bhattacharyya S."/>
            <person name="Adhikary S.P."/>
            <person name="Tripathy S."/>
        </authorList>
    </citation>
    <scope>NUCLEOTIDE SEQUENCE [LARGE SCALE GENOMIC DNA]</scope>
    <source>
        <strain evidence="14 15">VB512170</strain>
    </source>
</reference>
<dbReference type="InterPro" id="IPR008928">
    <property type="entry name" value="6-hairpin_glycosidase_sf"/>
</dbReference>
<feature type="domain" description="Phosphorylase b kinase regulatory subunit alpha/beta C-terminal" evidence="13">
    <location>
        <begin position="832"/>
        <end position="1066"/>
    </location>
</feature>
<dbReference type="Pfam" id="PF19292">
    <property type="entry name" value="KPBB_C"/>
    <property type="match status" value="1"/>
</dbReference>
<dbReference type="GO" id="GO:0005977">
    <property type="term" value="P:glycogen metabolic process"/>
    <property type="evidence" value="ECO:0007669"/>
    <property type="project" value="UniProtKB-UniPathway"/>
</dbReference>
<dbReference type="Proteomes" id="UP000031549">
    <property type="component" value="Unassembled WGS sequence"/>
</dbReference>
<dbReference type="InterPro" id="IPR008734">
    <property type="entry name" value="PHK_A/B_su"/>
</dbReference>
<dbReference type="GO" id="GO:0016787">
    <property type="term" value="F:hydrolase activity"/>
    <property type="evidence" value="ECO:0007669"/>
    <property type="project" value="UniProtKB-KW"/>
</dbReference>
<evidence type="ECO:0000256" key="9">
    <source>
        <dbReference type="ARBA" id="ARBA00023277"/>
    </source>
</evidence>
<evidence type="ECO:0000259" key="13">
    <source>
        <dbReference type="Pfam" id="PF19292"/>
    </source>
</evidence>
<keyword evidence="7" id="KW-0112">Calmodulin-binding</keyword>
<dbReference type="UniPathway" id="UPA00163"/>
<dbReference type="FunFam" id="1.50.10.10:FF:000004">
    <property type="entry name" value="Phosphorylase b kinase regulatory subunit"/>
    <property type="match status" value="1"/>
</dbReference>
<evidence type="ECO:0000256" key="1">
    <source>
        <dbReference type="ARBA" id="ARBA00004342"/>
    </source>
</evidence>
<keyword evidence="4" id="KW-1003">Cell membrane</keyword>
<comment type="subcellular location">
    <subcellularLocation>
        <location evidence="1">Cell membrane</location>
        <topology evidence="1">Lipid-anchor</topology>
        <orientation evidence="1">Cytoplasmic side</orientation>
    </subcellularLocation>
</comment>
<comment type="similarity">
    <text evidence="3">Belongs to the phosphorylase b kinase regulatory chain family.</text>
</comment>
<keyword evidence="10" id="KW-0449">Lipoprotein</keyword>
<accession>A0A846H5P0</accession>
<sequence>MKTITELLSRLDYYYEQIKTIILVRQNAITGLLPASTAITAHGDYTDAWVRDNVYSILAVWGLGLAYRKVDEDNGRTYELEHSVVKLMRGLLFAMMRQSQKVEQFKHTQSPLDALHAKYNTATGDIVVGDDEWGHLQLDATSIFILMLAQMTASGLQIIFTIDEVNFVQNLVYYIGRAYRTPDYGIWERGNKINRGSAELNASSIGMAKAALEAINGVDLFGVRGSQASVIHALPDEIARARITLESLLPRESSSKEIDAALLSVISFPAFAVEDVELRDRTFNDIINKLEGKYGCKRFLRDGHQTVLEDSHRLHYEPWELKQFEHIECEWPLFFTYLLLDGLFRGDKEQVNKYQASLEGLLFKRDDLLLLPELYYVPEENVEAERLTPQSQPRLPNENIPLVWAQSLYFLGEMLSEGLLAVGDIDPLGRHLCIGKERKALVQIALLAEDEELQAKLEVFGIETQTPTQVEPIQVREAVDLITIYKQIGRCEKLGLTGRPPRSPRSLTTSRIFRFGNETVVFLPSFLDSEQFYLTLDYHFLVDQLRNELNYIQKYWNDLGRPTLTLMLTHTMLETGSEALLELMQELKDGVCQGVRVKLGRLNQLMLTASIERIDLVKEEEFFQAAVKNAGLRCCYLAYNPEKNWHLGHTQEFQVECQTNLGLLLSSLRSSENLYEQIELLQTLTRLQGLKFDTGFGGPGRTVSVADLLDEVYTRAGEMGIWGIVRRAAGLQKMTYIALSDVVTSILVRGKQIAVGKAYSEASLITVPLSHNEIVEKINHFCREDISDRVLTQEILIYLSLLIKSEPELFKGLLTLRVGYYILLLTSEIAGEMHLTQDEAYEKLMELSPFEVKMRLQKVLTEYAGMSNLLRKQESLHVKQKEADIDWVVQPAVEAEIEAPVGGWRRFREAEGATGRVPKDFFKQVWLVMHHCKGLVIGDKLERRNRLDSEVMISEMTAGEKNFALLVEHLLNKIEAPEYRQLNIETLMELAAIASNNPSLQIEEYIVLDVLIGHAVRVAWLDGHKERGDRYDEDKGSAWRSFYNTSPRECASYIVKAFRFLTEFAEVEETAA</sequence>